<keyword evidence="2" id="KW-0732">Signal</keyword>
<evidence type="ECO:0000256" key="2">
    <source>
        <dbReference type="ARBA" id="ARBA00022729"/>
    </source>
</evidence>
<reference evidence="6 7" key="1">
    <citation type="journal article" date="2019" name="ISME J.">
        <title>Insights into ecological role of a new deltaproteobacterial order Candidatus Acidulodesulfobacterales by metagenomics and metatranscriptomics.</title>
        <authorList>
            <person name="Tan S."/>
            <person name="Liu J."/>
            <person name="Fang Y."/>
            <person name="Hedlund B.P."/>
            <person name="Lian Z.H."/>
            <person name="Huang L.Y."/>
            <person name="Li J.T."/>
            <person name="Huang L.N."/>
            <person name="Li W.J."/>
            <person name="Jiang H.C."/>
            <person name="Dong H.L."/>
            <person name="Shu W.S."/>
        </authorList>
    </citation>
    <scope>NUCLEOTIDE SEQUENCE [LARGE SCALE GENOMIC DNA]</scope>
    <source>
        <strain evidence="6">AP1</strain>
    </source>
</reference>
<evidence type="ECO:0000256" key="4">
    <source>
        <dbReference type="ARBA" id="ARBA00023139"/>
    </source>
</evidence>
<dbReference type="GO" id="GO:0009279">
    <property type="term" value="C:cell outer membrane"/>
    <property type="evidence" value="ECO:0007669"/>
    <property type="project" value="UniProtKB-SubCell"/>
</dbReference>
<evidence type="ECO:0000256" key="1">
    <source>
        <dbReference type="ARBA" id="ARBA00004459"/>
    </source>
</evidence>
<comment type="subcellular location">
    <subcellularLocation>
        <location evidence="1">Cell outer membrane</location>
        <topology evidence="1">Lipid-anchor</topology>
    </subcellularLocation>
</comment>
<dbReference type="Pfam" id="PF05818">
    <property type="entry name" value="TraT"/>
    <property type="match status" value="1"/>
</dbReference>
<keyword evidence="5" id="KW-0449">Lipoprotein</keyword>
<organism evidence="6 7">
    <name type="scientific">Candidatus Acididesulfobacter diazotrophicus</name>
    <dbReference type="NCBI Taxonomy" id="2597226"/>
    <lineage>
        <taxon>Bacteria</taxon>
        <taxon>Deltaproteobacteria</taxon>
        <taxon>Candidatus Acidulodesulfobacterales</taxon>
        <taxon>Candidatus Acididesulfobacter</taxon>
    </lineage>
</organism>
<proteinExistence type="predicted"/>
<accession>A0A519BK87</accession>
<dbReference type="PIRSF" id="PIRSF002859">
    <property type="entry name" value="Lipo_traT"/>
    <property type="match status" value="1"/>
</dbReference>
<dbReference type="Proteomes" id="UP000319296">
    <property type="component" value="Unassembled WGS sequence"/>
</dbReference>
<protein>
    <submittedName>
        <fullName evidence="6">Conjugal transfer protein TraT</fullName>
    </submittedName>
</protein>
<comment type="caution">
    <text evidence="6">The sequence shown here is derived from an EMBL/GenBank/DDBJ whole genome shotgun (WGS) entry which is preliminary data.</text>
</comment>
<sequence length="267" mass="28256">MMMEKPLNLTSNSKKSLLSGSKYFRIIMLLLFLLVPILAFSGCASMSGTTNSTTSASGMSAGNMNLQTKMSSSIFLQPVSPSHKVVYIRATNTSSASGLRFKAVLEQALITRGYKITNNPKEAYFILMSNVLYLGKETHAYTAAGALAGGFGGALIGSRYGDVGSTLGGGLIGGLIGAGIGAMFQHKKYMMVVDIQLEQRQKGSYTTNGTAASEGLGNTTTTYNAGVKNWAIYRDRVVATASAINLRFSSAEPALKTVVGREISNLL</sequence>
<dbReference type="InterPro" id="IPR008874">
    <property type="entry name" value="TraT_complement-R"/>
</dbReference>
<keyword evidence="3" id="KW-0472">Membrane</keyword>
<evidence type="ECO:0000313" key="6">
    <source>
        <dbReference type="EMBL" id="RZD17680.1"/>
    </source>
</evidence>
<dbReference type="AlphaFoldDB" id="A0A519BK87"/>
<name>A0A519BK87_9DELT</name>
<keyword evidence="4" id="KW-0564">Palmitate</keyword>
<evidence type="ECO:0000256" key="5">
    <source>
        <dbReference type="ARBA" id="ARBA00023288"/>
    </source>
</evidence>
<evidence type="ECO:0000313" key="7">
    <source>
        <dbReference type="Proteomes" id="UP000319296"/>
    </source>
</evidence>
<evidence type="ECO:0000256" key="3">
    <source>
        <dbReference type="ARBA" id="ARBA00023136"/>
    </source>
</evidence>
<dbReference type="EMBL" id="SGBB01000026">
    <property type="protein sequence ID" value="RZD17680.1"/>
    <property type="molecule type" value="Genomic_DNA"/>
</dbReference>
<gene>
    <name evidence="6" type="ORF">EVG15_09955</name>
</gene>